<feature type="region of interest" description="Disordered" evidence="6">
    <location>
        <begin position="630"/>
        <end position="741"/>
    </location>
</feature>
<dbReference type="SMART" id="SM00324">
    <property type="entry name" value="RhoGAP"/>
    <property type="match status" value="1"/>
</dbReference>
<evidence type="ECO:0000259" key="7">
    <source>
        <dbReference type="PROSITE" id="PS50238"/>
    </source>
</evidence>
<evidence type="ECO:0000256" key="6">
    <source>
        <dbReference type="SAM" id="MobiDB-lite"/>
    </source>
</evidence>
<dbReference type="GO" id="GO:0007165">
    <property type="term" value="P:signal transduction"/>
    <property type="evidence" value="ECO:0007669"/>
    <property type="project" value="InterPro"/>
</dbReference>
<evidence type="ECO:0000256" key="1">
    <source>
        <dbReference type="ARBA" id="ARBA00022468"/>
    </source>
</evidence>
<reference evidence="8 9" key="1">
    <citation type="journal article" date="2012" name="Genome Biol.">
        <title>Sequencing three crocodilian genomes to illuminate the evolution of archosaurs and amniotes.</title>
        <authorList>
            <person name="St John J.A."/>
            <person name="Braun E.L."/>
            <person name="Isberg S.R."/>
            <person name="Miles L.G."/>
            <person name="Chong A.Y."/>
            <person name="Gongora J."/>
            <person name="Dalzell P."/>
            <person name="Moran C."/>
            <person name="Bed'hom B."/>
            <person name="Abzhanov A."/>
            <person name="Burgess S.C."/>
            <person name="Cooksey A.M."/>
            <person name="Castoe T.A."/>
            <person name="Crawford N.G."/>
            <person name="Densmore L.D."/>
            <person name="Drew J.C."/>
            <person name="Edwards S.V."/>
            <person name="Faircloth B.C."/>
            <person name="Fujita M.K."/>
            <person name="Greenwold M.J."/>
            <person name="Hoffmann F.G."/>
            <person name="Howard J.M."/>
            <person name="Iguchi T."/>
            <person name="Janes D.E."/>
            <person name="Khan S.Y."/>
            <person name="Kohno S."/>
            <person name="de Koning A.J."/>
            <person name="Lance S.L."/>
            <person name="McCarthy F.M."/>
            <person name="McCormack J.E."/>
            <person name="Merchant M.E."/>
            <person name="Peterson D.G."/>
            <person name="Pollock D.D."/>
            <person name="Pourmand N."/>
            <person name="Raney B.J."/>
            <person name="Roessler K.A."/>
            <person name="Sanford J.R."/>
            <person name="Sawyer R.H."/>
            <person name="Schmidt C.J."/>
            <person name="Triplett E.W."/>
            <person name="Tuberville T.D."/>
            <person name="Venegas-Anaya M."/>
            <person name="Howard J.T."/>
            <person name="Jarvis E.D."/>
            <person name="Guillette L.J.Jr."/>
            <person name="Glenn T.C."/>
            <person name="Green R.E."/>
            <person name="Ray D.A."/>
        </authorList>
    </citation>
    <scope>NUCLEOTIDE SEQUENCE [LARGE SCALE GENOMIC DNA]</scope>
    <source>
        <strain evidence="8">KSC_2009_1</strain>
    </source>
</reference>
<dbReference type="InterPro" id="IPR047886">
    <property type="entry name" value="ARHGAP20-like_RhoGAP"/>
</dbReference>
<evidence type="ECO:0000313" key="9">
    <source>
        <dbReference type="Proteomes" id="UP000050525"/>
    </source>
</evidence>
<keyword evidence="9" id="KW-1185">Reference proteome</keyword>
<dbReference type="Proteomes" id="UP000050525">
    <property type="component" value="Unassembled WGS sequence"/>
</dbReference>
<dbReference type="AlphaFoldDB" id="A0A151M2F4"/>
<evidence type="ECO:0000256" key="5">
    <source>
        <dbReference type="ARBA" id="ARBA00077368"/>
    </source>
</evidence>
<dbReference type="InterPro" id="IPR011993">
    <property type="entry name" value="PH-like_dom_sf"/>
</dbReference>
<evidence type="ECO:0000313" key="8">
    <source>
        <dbReference type="EMBL" id="KYO18651.1"/>
    </source>
</evidence>
<keyword evidence="3" id="KW-0344">Guanine-nucleotide releasing factor</keyword>
<keyword evidence="2" id="KW-0597">Phosphoprotein</keyword>
<dbReference type="GO" id="GO:0005096">
    <property type="term" value="F:GTPase activator activity"/>
    <property type="evidence" value="ECO:0007669"/>
    <property type="project" value="UniProtKB-KW"/>
</dbReference>
<dbReference type="Pfam" id="PF00620">
    <property type="entry name" value="RhoGAP"/>
    <property type="match status" value="1"/>
</dbReference>
<dbReference type="EMBL" id="AKHW03006780">
    <property type="protein sequence ID" value="KYO18651.1"/>
    <property type="molecule type" value="Genomic_DNA"/>
</dbReference>
<dbReference type="InterPro" id="IPR047887">
    <property type="entry name" value="ARHGAP20_PH"/>
</dbReference>
<proteinExistence type="predicted"/>
<dbReference type="InterPro" id="IPR008936">
    <property type="entry name" value="Rho_GTPase_activation_prot"/>
</dbReference>
<accession>A0A151M2F4</accession>
<protein>
    <recommendedName>
        <fullName evidence="4">T-cell activation Rho GTPase-activating protein</fullName>
    </recommendedName>
    <alternativeName>
        <fullName evidence="5">T-cell activation GTPase-activating protein</fullName>
    </alternativeName>
</protein>
<dbReference type="FunFam" id="1.10.555.10:FF:000036">
    <property type="entry name" value="T-cell activation Rho GTPase-activating protein"/>
    <property type="match status" value="1"/>
</dbReference>
<dbReference type="SUPFAM" id="SSF50729">
    <property type="entry name" value="PH domain-like"/>
    <property type="match status" value="1"/>
</dbReference>
<dbReference type="Gene3D" id="1.10.555.10">
    <property type="entry name" value="Rho GTPase activation protein"/>
    <property type="match status" value="1"/>
</dbReference>
<dbReference type="GO" id="GO:0005085">
    <property type="term" value="F:guanyl-nucleotide exchange factor activity"/>
    <property type="evidence" value="ECO:0007669"/>
    <property type="project" value="UniProtKB-KW"/>
</dbReference>
<dbReference type="Gene3D" id="2.30.29.30">
    <property type="entry name" value="Pleckstrin-homology domain (PH domain)/Phosphotyrosine-binding domain (PTB)"/>
    <property type="match status" value="1"/>
</dbReference>
<dbReference type="PROSITE" id="PS50238">
    <property type="entry name" value="RHOGAP"/>
    <property type="match status" value="1"/>
</dbReference>
<feature type="region of interest" description="Disordered" evidence="6">
    <location>
        <begin position="513"/>
        <end position="532"/>
    </location>
</feature>
<dbReference type="CDD" id="cd04402">
    <property type="entry name" value="RhoGAP_ARHGAP20"/>
    <property type="match status" value="1"/>
</dbReference>
<dbReference type="eggNOG" id="KOG4724">
    <property type="taxonomic scope" value="Eukaryota"/>
</dbReference>
<feature type="region of interest" description="Disordered" evidence="6">
    <location>
        <begin position="755"/>
        <end position="774"/>
    </location>
</feature>
<dbReference type="GO" id="GO:0035023">
    <property type="term" value="P:regulation of Rho protein signal transduction"/>
    <property type="evidence" value="ECO:0007669"/>
    <property type="project" value="InterPro"/>
</dbReference>
<evidence type="ECO:0000256" key="2">
    <source>
        <dbReference type="ARBA" id="ARBA00022553"/>
    </source>
</evidence>
<dbReference type="PANTHER" id="PTHR23179:SF26">
    <property type="entry name" value="T-CELL ACTIVATION RHO GTPASE-ACTIVATING PROTEIN"/>
    <property type="match status" value="1"/>
</dbReference>
<comment type="caution">
    <text evidence="8">The sequence shown here is derived from an EMBL/GenBank/DDBJ whole genome shotgun (WGS) entry which is preliminary data.</text>
</comment>
<dbReference type="InterPro" id="IPR000198">
    <property type="entry name" value="RhoGAP_dom"/>
</dbReference>
<organism evidence="8 9">
    <name type="scientific">Alligator mississippiensis</name>
    <name type="common">American alligator</name>
    <dbReference type="NCBI Taxonomy" id="8496"/>
    <lineage>
        <taxon>Eukaryota</taxon>
        <taxon>Metazoa</taxon>
        <taxon>Chordata</taxon>
        <taxon>Craniata</taxon>
        <taxon>Vertebrata</taxon>
        <taxon>Euteleostomi</taxon>
        <taxon>Archelosauria</taxon>
        <taxon>Archosauria</taxon>
        <taxon>Crocodylia</taxon>
        <taxon>Alligatoridae</taxon>
        <taxon>Alligatorinae</taxon>
        <taxon>Alligator</taxon>
    </lineage>
</organism>
<feature type="domain" description="Rho-GAP" evidence="7">
    <location>
        <begin position="297"/>
        <end position="486"/>
    </location>
</feature>
<sequence length="918" mass="103952">MECWISSTMSGPQWQREVRRGSYDGNTTTKNPFKHLAHRRGSAPSLVFSKALSKPRSSAVRDSQVCAVPIEQCPFVLGLTSEDSELILNECVQLTQSLKTREKHLFLFSDSLLIAKFKSGTSFRLKHRLNLCDLWVVYSEEEEEEEEEATREFSVNLKTSIILIWPTSVCIASFRSLEVKELWLDTILWQTQEAKGTRISKVPSAKFLMKVLSSCNASKTLNVSTMEALIECRSEADIKKCQLLVPYESEDGLCHLIDGNKKRKKVISWPSMLRWSSSISESSESTESDLKISLFGQPLAIICGENDTLPKPIQDILNILYLKGCFTEGIFRKAANEKARKELKEELNSGVEVALESKTVHLLAVVLKDFLRNIPHNLLSSELYDEWMTALEKLSHEDKIEGVKEVADKLPRPNLFLLKHLVLVLHRISQHSKVNKMDASNLAICIGPNMLNPQRNSTLPLEVQKEMNDKVKALVEFLIDNCFEIFGNEISSLLSLSPDDSLECTDSSTELISTTQQNDSAYDSPDPEVECHSSTSQLDLLQQAEGSTGSLSSRELQCHRPRGLLPSAFSIVPFKKLISSMDRRFSEPDMPFEDWPEGRIRSQKLTKSEDNFTTQEEQLVFQEPELEKQLPGHVFPGGQYRNKKPLNLKVKTNLPSDSLPKTSSSGSLDSSLSNSDCSVFTSSPLASPASPKRNILNRPQSFSTKTAEESRTPNREIKKHSMSFSFATRKRDSFKKDSKKEKQFSCRRVQENCIDDDKPLPAQHQQRSRFRSADEVFREVDQKNPGKPPSYEEATKNCLAAKVPPYSSLTVQTMRSGMSDKDSLTSHPRFNYKEDTTDQKDLLSDRLSMVKDFQAQTETIDIAVGINARASLPVTPRVYRLRAMSESYQKNKQEYLIRRCSQPIFDVDQIQYAKESYV</sequence>
<keyword evidence="1" id="KW-0343">GTPase activation</keyword>
<dbReference type="STRING" id="8496.A0A151M2F4"/>
<feature type="compositionally biased region" description="Basic and acidic residues" evidence="6">
    <location>
        <begin position="729"/>
        <end position="741"/>
    </location>
</feature>
<name>A0A151M2F4_ALLMI</name>
<evidence type="ECO:0000256" key="4">
    <source>
        <dbReference type="ARBA" id="ARBA00074142"/>
    </source>
</evidence>
<gene>
    <name evidence="8" type="primary">TAGAP</name>
    <name evidence="8" type="ORF">Y1Q_0009113</name>
</gene>
<feature type="compositionally biased region" description="Low complexity" evidence="6">
    <location>
        <begin position="656"/>
        <end position="678"/>
    </location>
</feature>
<dbReference type="Pfam" id="PF22286">
    <property type="entry name" value="RHG20_PH"/>
    <property type="match status" value="1"/>
</dbReference>
<evidence type="ECO:0000256" key="3">
    <source>
        <dbReference type="ARBA" id="ARBA00022658"/>
    </source>
</evidence>
<dbReference type="PANTHER" id="PTHR23179">
    <property type="entry name" value="T-CELL ACTIVATION RHO GTPASE ACTIVATING PROTEIN-RELATED"/>
    <property type="match status" value="1"/>
</dbReference>
<dbReference type="SUPFAM" id="SSF48350">
    <property type="entry name" value="GTPase activation domain, GAP"/>
    <property type="match status" value="1"/>
</dbReference>
<feature type="compositionally biased region" description="Basic and acidic residues" evidence="6">
    <location>
        <begin position="706"/>
        <end position="716"/>
    </location>
</feature>